<dbReference type="InterPro" id="IPR003000">
    <property type="entry name" value="Sirtuin"/>
</dbReference>
<dbReference type="GO" id="GO:0017136">
    <property type="term" value="F:histone deacetylase activity, NAD-dependent"/>
    <property type="evidence" value="ECO:0007669"/>
    <property type="project" value="TreeGrafter"/>
</dbReference>
<dbReference type="Pfam" id="PF02146">
    <property type="entry name" value="SIR2"/>
    <property type="match status" value="1"/>
</dbReference>
<sequence>MWPGQYEPTPAHRFLQKLHEHRKLKRCFTQNIDSLEAAAGLPKEMVVAAHGNFDEAHVVGTGARVDVTELKRAIFEGDREGGLVKPAITFFGEELPARFGECVCTDFAHCRLLLIFGTSLQRPTQRLTQRLPPTSSLSASVQ</sequence>
<evidence type="ECO:0000256" key="6">
    <source>
        <dbReference type="PROSITE-ProRule" id="PRU00236"/>
    </source>
</evidence>
<evidence type="ECO:0000256" key="1">
    <source>
        <dbReference type="ARBA" id="ARBA00001947"/>
    </source>
</evidence>
<keyword evidence="2" id="KW-0808">Transferase</keyword>
<dbReference type="AlphaFoldDB" id="A0A0M0JGN1"/>
<keyword evidence="9" id="KW-1185">Reference proteome</keyword>
<keyword evidence="4" id="KW-0862">Zinc</keyword>
<dbReference type="Gene3D" id="3.40.50.1220">
    <property type="entry name" value="TPP-binding domain"/>
    <property type="match status" value="1"/>
</dbReference>
<dbReference type="PANTHER" id="PTHR11085:SF6">
    <property type="entry name" value="NAD-DEPENDENT PROTEIN DEACETYLASE SIRTUIN-2"/>
    <property type="match status" value="1"/>
</dbReference>
<dbReference type="GO" id="GO:0005634">
    <property type="term" value="C:nucleus"/>
    <property type="evidence" value="ECO:0007669"/>
    <property type="project" value="TreeGrafter"/>
</dbReference>
<keyword evidence="3" id="KW-0479">Metal-binding</keyword>
<gene>
    <name evidence="8" type="ORF">Ctob_012027</name>
</gene>
<feature type="domain" description="Deacetylase sirtuin-type" evidence="7">
    <location>
        <begin position="1"/>
        <end position="142"/>
    </location>
</feature>
<dbReference type="Gene3D" id="3.30.1600.10">
    <property type="entry name" value="SIR2/SIRT2 'Small Domain"/>
    <property type="match status" value="1"/>
</dbReference>
<organism evidence="8 9">
    <name type="scientific">Chrysochromulina tobinii</name>
    <dbReference type="NCBI Taxonomy" id="1460289"/>
    <lineage>
        <taxon>Eukaryota</taxon>
        <taxon>Haptista</taxon>
        <taxon>Haptophyta</taxon>
        <taxon>Prymnesiophyceae</taxon>
        <taxon>Prymnesiales</taxon>
        <taxon>Chrysochromulinaceae</taxon>
        <taxon>Chrysochromulina</taxon>
    </lineage>
</organism>
<comment type="caution">
    <text evidence="6">Lacks conserved residue(s) required for the propagation of feature annotation.</text>
</comment>
<dbReference type="OrthoDB" id="424302at2759"/>
<dbReference type="Proteomes" id="UP000037460">
    <property type="component" value="Unassembled WGS sequence"/>
</dbReference>
<dbReference type="PANTHER" id="PTHR11085">
    <property type="entry name" value="NAD-DEPENDENT PROTEIN DEACYLASE SIRTUIN-5, MITOCHONDRIAL-RELATED"/>
    <property type="match status" value="1"/>
</dbReference>
<evidence type="ECO:0000313" key="9">
    <source>
        <dbReference type="Proteomes" id="UP000037460"/>
    </source>
</evidence>
<dbReference type="PROSITE" id="PS50305">
    <property type="entry name" value="SIRTUIN"/>
    <property type="match status" value="1"/>
</dbReference>
<dbReference type="GO" id="GO:0046872">
    <property type="term" value="F:metal ion binding"/>
    <property type="evidence" value="ECO:0007669"/>
    <property type="project" value="UniProtKB-KW"/>
</dbReference>
<proteinExistence type="predicted"/>
<evidence type="ECO:0000259" key="7">
    <source>
        <dbReference type="PROSITE" id="PS50305"/>
    </source>
</evidence>
<evidence type="ECO:0000256" key="4">
    <source>
        <dbReference type="ARBA" id="ARBA00022833"/>
    </source>
</evidence>
<dbReference type="SUPFAM" id="SSF52467">
    <property type="entry name" value="DHS-like NAD/FAD-binding domain"/>
    <property type="match status" value="1"/>
</dbReference>
<dbReference type="InterPro" id="IPR026591">
    <property type="entry name" value="Sirtuin_cat_small_dom_sf"/>
</dbReference>
<protein>
    <submittedName>
        <fullName evidence="8">Histone sir2 family</fullName>
    </submittedName>
</protein>
<evidence type="ECO:0000313" key="8">
    <source>
        <dbReference type="EMBL" id="KOO25610.1"/>
    </source>
</evidence>
<keyword evidence="5" id="KW-0520">NAD</keyword>
<reference evidence="9" key="1">
    <citation type="journal article" date="2015" name="PLoS Genet.">
        <title>Genome Sequence and Transcriptome Analyses of Chrysochromulina tobin: Metabolic Tools for Enhanced Algal Fitness in the Prominent Order Prymnesiales (Haptophyceae).</title>
        <authorList>
            <person name="Hovde B.T."/>
            <person name="Deodato C.R."/>
            <person name="Hunsperger H.M."/>
            <person name="Ryken S.A."/>
            <person name="Yost W."/>
            <person name="Jha R.K."/>
            <person name="Patterson J."/>
            <person name="Monnat R.J. Jr."/>
            <person name="Barlow S.B."/>
            <person name="Starkenburg S.R."/>
            <person name="Cattolico R.A."/>
        </authorList>
    </citation>
    <scope>NUCLEOTIDE SEQUENCE</scope>
    <source>
        <strain evidence="9">CCMP291</strain>
    </source>
</reference>
<evidence type="ECO:0000256" key="3">
    <source>
        <dbReference type="ARBA" id="ARBA00022723"/>
    </source>
</evidence>
<name>A0A0M0JGN1_9EUKA</name>
<evidence type="ECO:0000256" key="5">
    <source>
        <dbReference type="ARBA" id="ARBA00023027"/>
    </source>
</evidence>
<comment type="cofactor">
    <cofactor evidence="1">
        <name>Zn(2+)</name>
        <dbReference type="ChEBI" id="CHEBI:29105"/>
    </cofactor>
</comment>
<comment type="caution">
    <text evidence="8">The sequence shown here is derived from an EMBL/GenBank/DDBJ whole genome shotgun (WGS) entry which is preliminary data.</text>
</comment>
<evidence type="ECO:0000256" key="2">
    <source>
        <dbReference type="ARBA" id="ARBA00022679"/>
    </source>
</evidence>
<dbReference type="GO" id="GO:0070403">
    <property type="term" value="F:NAD+ binding"/>
    <property type="evidence" value="ECO:0007669"/>
    <property type="project" value="InterPro"/>
</dbReference>
<dbReference type="InterPro" id="IPR029035">
    <property type="entry name" value="DHS-like_NAD/FAD-binding_dom"/>
</dbReference>
<accession>A0A0M0JGN1</accession>
<dbReference type="InterPro" id="IPR026590">
    <property type="entry name" value="Ssirtuin_cat_dom"/>
</dbReference>
<dbReference type="InterPro" id="IPR050134">
    <property type="entry name" value="NAD-dep_sirtuin_deacylases"/>
</dbReference>
<dbReference type="EMBL" id="JWZX01002950">
    <property type="protein sequence ID" value="KOO25610.1"/>
    <property type="molecule type" value="Genomic_DNA"/>
</dbReference>